<evidence type="ECO:0000256" key="1">
    <source>
        <dbReference type="SAM" id="MobiDB-lite"/>
    </source>
</evidence>
<protein>
    <submittedName>
        <fullName evidence="3">Uncharacterized protein</fullName>
    </submittedName>
</protein>
<dbReference type="AlphaFoldDB" id="A0AAD6UDQ2"/>
<comment type="caution">
    <text evidence="3">The sequence shown here is derived from an EMBL/GenBank/DDBJ whole genome shotgun (WGS) entry which is preliminary data.</text>
</comment>
<gene>
    <name evidence="3" type="ORF">B0H15DRAFT_821553</name>
</gene>
<feature type="chain" id="PRO_5041947695" evidence="2">
    <location>
        <begin position="20"/>
        <end position="211"/>
    </location>
</feature>
<dbReference type="Proteomes" id="UP001222325">
    <property type="component" value="Unassembled WGS sequence"/>
</dbReference>
<accession>A0AAD6UDQ2</accession>
<keyword evidence="2" id="KW-0732">Signal</keyword>
<proteinExistence type="predicted"/>
<feature type="signal peptide" evidence="2">
    <location>
        <begin position="1"/>
        <end position="19"/>
    </location>
</feature>
<dbReference type="EMBL" id="JARJCN010000008">
    <property type="protein sequence ID" value="KAJ7098620.1"/>
    <property type="molecule type" value="Genomic_DNA"/>
</dbReference>
<sequence>MRSFASLLAVSSFLTLVNAQALIINTPIPAPVSCEPTLLSWGGGTGPYFIVLVNGNDPTQNLVNFGELSNTSITWFVKEPAGTPLLLTIRDQTGATQSSAPFSVAAGGPTTCLNGGSSSSSPPGSSSSSAGSVSTSKTTATTATTAASTKSTTTSPPTSSTSAPSTSSGSRSAASSAASAASSSTRGGALPTSVPAAAALGAFGAVLAALL</sequence>
<evidence type="ECO:0000313" key="4">
    <source>
        <dbReference type="Proteomes" id="UP001222325"/>
    </source>
</evidence>
<keyword evidence="4" id="KW-1185">Reference proteome</keyword>
<evidence type="ECO:0000313" key="3">
    <source>
        <dbReference type="EMBL" id="KAJ7098620.1"/>
    </source>
</evidence>
<name>A0AAD6UDQ2_9AGAR</name>
<evidence type="ECO:0000256" key="2">
    <source>
        <dbReference type="SAM" id="SignalP"/>
    </source>
</evidence>
<feature type="compositionally biased region" description="Low complexity" evidence="1">
    <location>
        <begin position="115"/>
        <end position="189"/>
    </location>
</feature>
<feature type="region of interest" description="Disordered" evidence="1">
    <location>
        <begin position="111"/>
        <end position="191"/>
    </location>
</feature>
<reference evidence="3" key="1">
    <citation type="submission" date="2023-03" db="EMBL/GenBank/DDBJ databases">
        <title>Massive genome expansion in bonnet fungi (Mycena s.s.) driven by repeated elements and novel gene families across ecological guilds.</title>
        <authorList>
            <consortium name="Lawrence Berkeley National Laboratory"/>
            <person name="Harder C.B."/>
            <person name="Miyauchi S."/>
            <person name="Viragh M."/>
            <person name="Kuo A."/>
            <person name="Thoen E."/>
            <person name="Andreopoulos B."/>
            <person name="Lu D."/>
            <person name="Skrede I."/>
            <person name="Drula E."/>
            <person name="Henrissat B."/>
            <person name="Morin E."/>
            <person name="Kohler A."/>
            <person name="Barry K."/>
            <person name="LaButti K."/>
            <person name="Morin E."/>
            <person name="Salamov A."/>
            <person name="Lipzen A."/>
            <person name="Mereny Z."/>
            <person name="Hegedus B."/>
            <person name="Baldrian P."/>
            <person name="Stursova M."/>
            <person name="Weitz H."/>
            <person name="Taylor A."/>
            <person name="Grigoriev I.V."/>
            <person name="Nagy L.G."/>
            <person name="Martin F."/>
            <person name="Kauserud H."/>
        </authorList>
    </citation>
    <scope>NUCLEOTIDE SEQUENCE</scope>
    <source>
        <strain evidence="3">CBHHK173m</strain>
    </source>
</reference>
<organism evidence="3 4">
    <name type="scientific">Mycena belliarum</name>
    <dbReference type="NCBI Taxonomy" id="1033014"/>
    <lineage>
        <taxon>Eukaryota</taxon>
        <taxon>Fungi</taxon>
        <taxon>Dikarya</taxon>
        <taxon>Basidiomycota</taxon>
        <taxon>Agaricomycotina</taxon>
        <taxon>Agaricomycetes</taxon>
        <taxon>Agaricomycetidae</taxon>
        <taxon>Agaricales</taxon>
        <taxon>Marasmiineae</taxon>
        <taxon>Mycenaceae</taxon>
        <taxon>Mycena</taxon>
    </lineage>
</organism>